<dbReference type="SUPFAM" id="SSF51261">
    <property type="entry name" value="Duplicated hybrid motif"/>
    <property type="match status" value="1"/>
</dbReference>
<dbReference type="PANTHER" id="PTHR21666">
    <property type="entry name" value="PEPTIDASE-RELATED"/>
    <property type="match status" value="1"/>
</dbReference>
<dbReference type="CDD" id="cd00118">
    <property type="entry name" value="LysM"/>
    <property type="match status" value="1"/>
</dbReference>
<evidence type="ECO:0000313" key="6">
    <source>
        <dbReference type="Proteomes" id="UP000825701"/>
    </source>
</evidence>
<dbReference type="PROSITE" id="PS51257">
    <property type="entry name" value="PROKAR_LIPOPROTEIN"/>
    <property type="match status" value="1"/>
</dbReference>
<feature type="compositionally biased region" description="Low complexity" evidence="2">
    <location>
        <begin position="124"/>
        <end position="137"/>
    </location>
</feature>
<evidence type="ECO:0000313" key="5">
    <source>
        <dbReference type="EMBL" id="QZN99986.1"/>
    </source>
</evidence>
<name>A0A9E6UKZ9_9HYPH</name>
<dbReference type="EMBL" id="CP081869">
    <property type="protein sequence ID" value="QZN99986.1"/>
    <property type="molecule type" value="Genomic_DNA"/>
</dbReference>
<dbReference type="AlphaFoldDB" id="A0A9E6UKZ9"/>
<evidence type="ECO:0000256" key="3">
    <source>
        <dbReference type="SAM" id="SignalP"/>
    </source>
</evidence>
<dbReference type="InterPro" id="IPR016047">
    <property type="entry name" value="M23ase_b-sheet_dom"/>
</dbReference>
<dbReference type="InterPro" id="IPR036779">
    <property type="entry name" value="LysM_dom_sf"/>
</dbReference>
<dbReference type="Proteomes" id="UP000825701">
    <property type="component" value="Chromosome"/>
</dbReference>
<feature type="compositionally biased region" description="Low complexity" evidence="2">
    <location>
        <begin position="305"/>
        <end position="324"/>
    </location>
</feature>
<accession>A0A9E6UKZ9</accession>
<dbReference type="Gene3D" id="3.10.350.10">
    <property type="entry name" value="LysM domain"/>
    <property type="match status" value="1"/>
</dbReference>
<keyword evidence="3" id="KW-0732">Signal</keyword>
<feature type="compositionally biased region" description="Low complexity" evidence="2">
    <location>
        <begin position="97"/>
        <end position="113"/>
    </location>
</feature>
<evidence type="ECO:0000256" key="2">
    <source>
        <dbReference type="SAM" id="MobiDB-lite"/>
    </source>
</evidence>
<dbReference type="InterPro" id="IPR018392">
    <property type="entry name" value="LysM"/>
</dbReference>
<dbReference type="SMART" id="SM00257">
    <property type="entry name" value="LysM"/>
    <property type="match status" value="1"/>
</dbReference>
<feature type="chain" id="PRO_5038891073" evidence="3">
    <location>
        <begin position="28"/>
        <end position="447"/>
    </location>
</feature>
<keyword evidence="6" id="KW-1185">Reference proteome</keyword>
<sequence length="447" mass="45599">MRNFVPSLRTRLMVRVAAIALVSGSVAACSSDSSRFSESPFSNPFSSASNDAPRQQRSSDTYATGSVQAAPTTRIQRAPLGAPNAVQQRPMYGYGNGASSSSSSSGGSYRASSLPPVQQRSEPVSTGSVSGRSTGWSADSGTTITLGRGETVTTAANRYGVPASAILQANGLQNANGIGEGSRLVIPSYSGGSSRMAAAPLRPAAPVSSPVATTRPAPMRPQPVAAAPATASAPKMQFIQGAQPKVAEAKPAPVPAKPVQVAAQAPAKPALKPSVEAPREQAFAAQPVKPSAAPQPSESDNVKTAALKADPAPAAPSVADSGPSFRWPVRGRVISGYGSKTSGASNDGVNIAVPEGTEVKASDDGVVAYSGSELKGFGNLVLIRHSNGWVTAYAHNSALNVKRGDTVRRGQIIAKSGSTGSVSSPQLHFEVRKGASTVDPMKHLPDV</sequence>
<dbReference type="Pfam" id="PF01551">
    <property type="entry name" value="Peptidase_M23"/>
    <property type="match status" value="1"/>
</dbReference>
<dbReference type="InterPro" id="IPR011055">
    <property type="entry name" value="Dup_hybrid_motif"/>
</dbReference>
<proteinExistence type="inferred from homology"/>
<dbReference type="InterPro" id="IPR050570">
    <property type="entry name" value="Cell_wall_metabolism_enzyme"/>
</dbReference>
<organism evidence="5 6">
    <name type="scientific">Chenggangzhangella methanolivorans</name>
    <dbReference type="NCBI Taxonomy" id="1437009"/>
    <lineage>
        <taxon>Bacteria</taxon>
        <taxon>Pseudomonadati</taxon>
        <taxon>Pseudomonadota</taxon>
        <taxon>Alphaproteobacteria</taxon>
        <taxon>Hyphomicrobiales</taxon>
        <taxon>Methylopilaceae</taxon>
        <taxon>Chenggangzhangella</taxon>
    </lineage>
</organism>
<dbReference type="GO" id="GO:0004222">
    <property type="term" value="F:metalloendopeptidase activity"/>
    <property type="evidence" value="ECO:0007669"/>
    <property type="project" value="TreeGrafter"/>
</dbReference>
<dbReference type="CDD" id="cd12797">
    <property type="entry name" value="M23_peptidase"/>
    <property type="match status" value="1"/>
</dbReference>
<feature type="signal peptide" evidence="3">
    <location>
        <begin position="1"/>
        <end position="27"/>
    </location>
</feature>
<dbReference type="Gene3D" id="2.70.70.10">
    <property type="entry name" value="Glucose Permease (Domain IIA)"/>
    <property type="match status" value="1"/>
</dbReference>
<feature type="region of interest" description="Disordered" evidence="2">
    <location>
        <begin position="31"/>
        <end position="144"/>
    </location>
</feature>
<protein>
    <submittedName>
        <fullName evidence="5">Peptidoglycan DD-metalloendopeptidase family protein</fullName>
    </submittedName>
</protein>
<gene>
    <name evidence="5" type="ORF">K6K41_25840</name>
</gene>
<dbReference type="Pfam" id="PF01476">
    <property type="entry name" value="LysM"/>
    <property type="match status" value="1"/>
</dbReference>
<comment type="similarity">
    <text evidence="1">Belongs to the E.coli NlpD/Haemophilus LppB family.</text>
</comment>
<dbReference type="PROSITE" id="PS51782">
    <property type="entry name" value="LYSM"/>
    <property type="match status" value="1"/>
</dbReference>
<feature type="domain" description="LysM" evidence="4">
    <location>
        <begin position="142"/>
        <end position="186"/>
    </location>
</feature>
<feature type="compositionally biased region" description="Polar residues" evidence="2">
    <location>
        <begin position="50"/>
        <end position="75"/>
    </location>
</feature>
<evidence type="ECO:0000256" key="1">
    <source>
        <dbReference type="ARBA" id="ARBA00038420"/>
    </source>
</evidence>
<reference evidence="5" key="1">
    <citation type="submission" date="2021-08" db="EMBL/GenBank/DDBJ databases">
        <authorList>
            <person name="Zhang H."/>
            <person name="Xu M."/>
            <person name="Yu Z."/>
            <person name="Yang L."/>
            <person name="Cai Y."/>
        </authorList>
    </citation>
    <scope>NUCLEOTIDE SEQUENCE</scope>
    <source>
        <strain evidence="5">CHL1</strain>
    </source>
</reference>
<dbReference type="PANTHER" id="PTHR21666:SF263">
    <property type="entry name" value="MUREIN HYDROLASE ACTIVATOR NLPD"/>
    <property type="match status" value="1"/>
</dbReference>
<evidence type="ECO:0000259" key="4">
    <source>
        <dbReference type="PROSITE" id="PS51782"/>
    </source>
</evidence>
<dbReference type="KEGG" id="cmet:K6K41_25840"/>
<feature type="region of interest" description="Disordered" evidence="2">
    <location>
        <begin position="270"/>
        <end position="325"/>
    </location>
</feature>
<dbReference type="RefSeq" id="WP_261403121.1">
    <property type="nucleotide sequence ID" value="NZ_CP081869.1"/>
</dbReference>
<feature type="compositionally biased region" description="Low complexity" evidence="2">
    <location>
        <begin position="31"/>
        <end position="49"/>
    </location>
</feature>